<dbReference type="Pfam" id="PF09084">
    <property type="entry name" value="NMT1"/>
    <property type="match status" value="1"/>
</dbReference>
<keyword evidence="8" id="KW-0784">Thiamine biosynthesis</keyword>
<protein>
    <recommendedName>
        <fullName evidence="10">Thiamine pyrimidine synthase</fullName>
    </recommendedName>
</protein>
<gene>
    <name evidence="14" type="ORF">GCM10009851_18920</name>
</gene>
<dbReference type="RefSeq" id="WP_259479373.1">
    <property type="nucleotide sequence ID" value="NZ_BAAAQY010000005.1"/>
</dbReference>
<keyword evidence="5" id="KW-0808">Transferase</keyword>
<evidence type="ECO:0000256" key="4">
    <source>
        <dbReference type="ARBA" id="ARBA00011738"/>
    </source>
</evidence>
<dbReference type="InterPro" id="IPR027939">
    <property type="entry name" value="NMT1/THI5"/>
</dbReference>
<evidence type="ECO:0000256" key="11">
    <source>
        <dbReference type="ARBA" id="ARBA00048179"/>
    </source>
</evidence>
<evidence type="ECO:0000256" key="2">
    <source>
        <dbReference type="ARBA" id="ARBA00004948"/>
    </source>
</evidence>
<evidence type="ECO:0000259" key="13">
    <source>
        <dbReference type="Pfam" id="PF09084"/>
    </source>
</evidence>
<keyword evidence="12" id="KW-0732">Signal</keyword>
<feature type="signal peptide" evidence="12">
    <location>
        <begin position="1"/>
        <end position="25"/>
    </location>
</feature>
<feature type="chain" id="PRO_5045080378" description="Thiamine pyrimidine synthase" evidence="12">
    <location>
        <begin position="26"/>
        <end position="344"/>
    </location>
</feature>
<keyword evidence="6" id="KW-0479">Metal-binding</keyword>
<evidence type="ECO:0000313" key="15">
    <source>
        <dbReference type="Proteomes" id="UP001500929"/>
    </source>
</evidence>
<comment type="function">
    <text evidence="1">Responsible for the formation of the pyrimidine heterocycle in the thiamine biosynthesis pathway. Catalyzes the formation of hydroxymethylpyrimidine phosphate (HMP-P) from histidine and pyridoxal phosphate (PLP). The protein uses PLP and the active site histidine to form HMP-P, generating an inactive enzyme. The enzyme can only undergo a single turnover, which suggests it is a suicide enzyme.</text>
</comment>
<dbReference type="Proteomes" id="UP001500929">
    <property type="component" value="Unassembled WGS sequence"/>
</dbReference>
<evidence type="ECO:0000256" key="6">
    <source>
        <dbReference type="ARBA" id="ARBA00022723"/>
    </source>
</evidence>
<evidence type="ECO:0000256" key="1">
    <source>
        <dbReference type="ARBA" id="ARBA00003469"/>
    </source>
</evidence>
<evidence type="ECO:0000256" key="3">
    <source>
        <dbReference type="ARBA" id="ARBA00009406"/>
    </source>
</evidence>
<keyword evidence="9" id="KW-0408">Iron</keyword>
<accession>A0ABP5QF97</accession>
<keyword evidence="7" id="KW-0663">Pyridoxal phosphate</keyword>
<dbReference type="PANTHER" id="PTHR31528:SF1">
    <property type="entry name" value="4-AMINO-5-HYDROXYMETHYL-2-METHYLPYRIMIDINE PHOSPHATE SYNTHASE THI11-RELATED"/>
    <property type="match status" value="1"/>
</dbReference>
<evidence type="ECO:0000256" key="7">
    <source>
        <dbReference type="ARBA" id="ARBA00022898"/>
    </source>
</evidence>
<evidence type="ECO:0000313" key="14">
    <source>
        <dbReference type="EMBL" id="GAA2234117.1"/>
    </source>
</evidence>
<name>A0ABP5QF97_9MICO</name>
<keyword evidence="15" id="KW-1185">Reference proteome</keyword>
<dbReference type="EMBL" id="BAAAQY010000005">
    <property type="protein sequence ID" value="GAA2234117.1"/>
    <property type="molecule type" value="Genomic_DNA"/>
</dbReference>
<dbReference type="Gene3D" id="3.40.190.10">
    <property type="entry name" value="Periplasmic binding protein-like II"/>
    <property type="match status" value="2"/>
</dbReference>
<dbReference type="PROSITE" id="PS51257">
    <property type="entry name" value="PROKAR_LIPOPROTEIN"/>
    <property type="match status" value="1"/>
</dbReference>
<comment type="pathway">
    <text evidence="2">Cofactor biosynthesis; thiamine diphosphate biosynthesis.</text>
</comment>
<evidence type="ECO:0000256" key="5">
    <source>
        <dbReference type="ARBA" id="ARBA00022679"/>
    </source>
</evidence>
<dbReference type="InterPro" id="IPR015168">
    <property type="entry name" value="SsuA/THI5"/>
</dbReference>
<evidence type="ECO:0000256" key="10">
    <source>
        <dbReference type="ARBA" id="ARBA00033171"/>
    </source>
</evidence>
<comment type="caution">
    <text evidence="14">The sequence shown here is derived from an EMBL/GenBank/DDBJ whole genome shotgun (WGS) entry which is preliminary data.</text>
</comment>
<evidence type="ECO:0000256" key="9">
    <source>
        <dbReference type="ARBA" id="ARBA00023004"/>
    </source>
</evidence>
<sequence length="344" mass="35883">MRLTRTPVLALAAAAALSLTGCASAATSEPAGDDTLGSVTMQLGWIDNNQFAGEYMGLEQGYFEQAGLGEVTLTPGGSSATAAEAAVTSGSALLGIGDVFKTAAAIEQGGDLVVIGATYQKNPFALISMSSNPIDTPADLVGKTIALPDTDTLQWQEFLRANGIDESTVSTVPYTFDSSILTSGQVDGLLTYTTVGSSLLNSLGFQTQEFLLANNGLPLYGDPIVTTRTLLETHRAELKAFLTGTIEGWYWALAHPEEANSITNSVYAAEQNYDDASQMLAMNAQIPLIETPETAAAGILSLTPELTAANAALIQEAGLDVTAEQLFDGSLIAEIYAENPDLLG</sequence>
<organism evidence="14 15">
    <name type="scientific">Herbiconiux moechotypicola</name>
    <dbReference type="NCBI Taxonomy" id="637393"/>
    <lineage>
        <taxon>Bacteria</taxon>
        <taxon>Bacillati</taxon>
        <taxon>Actinomycetota</taxon>
        <taxon>Actinomycetes</taxon>
        <taxon>Micrococcales</taxon>
        <taxon>Microbacteriaceae</taxon>
        <taxon>Herbiconiux</taxon>
    </lineage>
</organism>
<proteinExistence type="inferred from homology"/>
<evidence type="ECO:0000256" key="8">
    <source>
        <dbReference type="ARBA" id="ARBA00022977"/>
    </source>
</evidence>
<comment type="catalytic activity">
    <reaction evidence="11">
        <text>N(6)-(pyridoxal phosphate)-L-lysyl-[4-amino-5-hydroxymethyl-2-methylpyrimidine phosphate synthase] + L-histidyl-[4-amino-5-hydroxymethyl-2-methylpyrimidine phosphate synthase] + 2 Fe(3+) + 4 H2O = L-lysyl-[4-amino-5-hydroxymethyl-2-methylpyrimidine phosphate synthase] + (2S)-2-amino-5-hydroxy-4-oxopentanoyl-[4-amino-5-hydroxymethyl-2-methylpyrimidine phosphate synthase] + 4-amino-2-methyl-5-(phosphooxymethyl)pyrimidine + 3-oxopropanoate + 2 Fe(2+) + 2 H(+)</text>
        <dbReference type="Rhea" id="RHEA:65756"/>
        <dbReference type="Rhea" id="RHEA-COMP:16892"/>
        <dbReference type="Rhea" id="RHEA-COMP:16893"/>
        <dbReference type="Rhea" id="RHEA-COMP:16894"/>
        <dbReference type="Rhea" id="RHEA-COMP:16895"/>
        <dbReference type="ChEBI" id="CHEBI:15377"/>
        <dbReference type="ChEBI" id="CHEBI:15378"/>
        <dbReference type="ChEBI" id="CHEBI:29033"/>
        <dbReference type="ChEBI" id="CHEBI:29034"/>
        <dbReference type="ChEBI" id="CHEBI:29969"/>
        <dbReference type="ChEBI" id="CHEBI:29979"/>
        <dbReference type="ChEBI" id="CHEBI:33190"/>
        <dbReference type="ChEBI" id="CHEBI:58354"/>
        <dbReference type="ChEBI" id="CHEBI:143915"/>
        <dbReference type="ChEBI" id="CHEBI:157692"/>
    </reaction>
    <physiologicalReaction direction="left-to-right" evidence="11">
        <dbReference type="Rhea" id="RHEA:65757"/>
    </physiologicalReaction>
</comment>
<dbReference type="PANTHER" id="PTHR31528">
    <property type="entry name" value="4-AMINO-5-HYDROXYMETHYL-2-METHYLPYRIMIDINE PHOSPHATE SYNTHASE THI11-RELATED"/>
    <property type="match status" value="1"/>
</dbReference>
<comment type="subunit">
    <text evidence="4">Homodimer.</text>
</comment>
<comment type="similarity">
    <text evidence="3">Belongs to the NMT1/THI5 family.</text>
</comment>
<reference evidence="15" key="1">
    <citation type="journal article" date="2019" name="Int. J. Syst. Evol. Microbiol.">
        <title>The Global Catalogue of Microorganisms (GCM) 10K type strain sequencing project: providing services to taxonomists for standard genome sequencing and annotation.</title>
        <authorList>
            <consortium name="The Broad Institute Genomics Platform"/>
            <consortium name="The Broad Institute Genome Sequencing Center for Infectious Disease"/>
            <person name="Wu L."/>
            <person name="Ma J."/>
        </authorList>
    </citation>
    <scope>NUCLEOTIDE SEQUENCE [LARGE SCALE GENOMIC DNA]</scope>
    <source>
        <strain evidence="15">JCM 16117</strain>
    </source>
</reference>
<feature type="domain" description="SsuA/THI5-like" evidence="13">
    <location>
        <begin position="48"/>
        <end position="259"/>
    </location>
</feature>
<evidence type="ECO:0000256" key="12">
    <source>
        <dbReference type="SAM" id="SignalP"/>
    </source>
</evidence>
<dbReference type="SUPFAM" id="SSF53850">
    <property type="entry name" value="Periplasmic binding protein-like II"/>
    <property type="match status" value="1"/>
</dbReference>